<dbReference type="AlphaFoldDB" id="A0A2K5EPP9"/>
<reference evidence="2" key="1">
    <citation type="submission" date="2025-08" db="UniProtKB">
        <authorList>
            <consortium name="Ensembl"/>
        </authorList>
    </citation>
    <scope>IDENTIFICATION</scope>
</reference>
<dbReference type="Proteomes" id="UP000233020">
    <property type="component" value="Unplaced"/>
</dbReference>
<feature type="region of interest" description="Disordered" evidence="1">
    <location>
        <begin position="1"/>
        <end position="25"/>
    </location>
</feature>
<proteinExistence type="predicted"/>
<evidence type="ECO:0000256" key="1">
    <source>
        <dbReference type="SAM" id="MobiDB-lite"/>
    </source>
</evidence>
<dbReference type="GeneTree" id="ENSGT00390000009588"/>
<sequence length="74" mass="8021">VASKVGHKLESPETPGSGGWTRVEFPPPAPKGAATVVSKLPRGKGSRKLSLIWITFNTGWNMKSRLIILIQLAR</sequence>
<protein>
    <submittedName>
        <fullName evidence="2">Spindle and kinetochore associated complex subunit 2</fullName>
    </submittedName>
</protein>
<gene>
    <name evidence="2" type="primary">SKA2</name>
</gene>
<organism evidence="2 3">
    <name type="scientific">Aotus nancymaae</name>
    <name type="common">Ma's night monkey</name>
    <dbReference type="NCBI Taxonomy" id="37293"/>
    <lineage>
        <taxon>Eukaryota</taxon>
        <taxon>Metazoa</taxon>
        <taxon>Chordata</taxon>
        <taxon>Craniata</taxon>
        <taxon>Vertebrata</taxon>
        <taxon>Euteleostomi</taxon>
        <taxon>Mammalia</taxon>
        <taxon>Eutheria</taxon>
        <taxon>Euarchontoglires</taxon>
        <taxon>Primates</taxon>
        <taxon>Haplorrhini</taxon>
        <taxon>Platyrrhini</taxon>
        <taxon>Aotidae</taxon>
        <taxon>Aotus</taxon>
    </lineage>
</organism>
<name>A0A2K5EPP9_AOTNA</name>
<accession>A0A2K5EPP9</accession>
<evidence type="ECO:0000313" key="2">
    <source>
        <dbReference type="Ensembl" id="ENSANAP00000035167.1"/>
    </source>
</evidence>
<keyword evidence="3" id="KW-1185">Reference proteome</keyword>
<evidence type="ECO:0000313" key="3">
    <source>
        <dbReference type="Proteomes" id="UP000233020"/>
    </source>
</evidence>
<dbReference type="Ensembl" id="ENSANAT00000053234.1">
    <property type="protein sequence ID" value="ENSANAP00000035167.1"/>
    <property type="gene ID" value="ENSANAG00000035137.1"/>
</dbReference>
<reference evidence="2" key="2">
    <citation type="submission" date="2025-09" db="UniProtKB">
        <authorList>
            <consortium name="Ensembl"/>
        </authorList>
    </citation>
    <scope>IDENTIFICATION</scope>
</reference>